<proteinExistence type="predicted"/>
<dbReference type="AlphaFoldDB" id="A0A934I3J6"/>
<evidence type="ECO:0000259" key="2">
    <source>
        <dbReference type="Pfam" id="PF16571"/>
    </source>
</evidence>
<evidence type="ECO:0000313" key="4">
    <source>
        <dbReference type="Proteomes" id="UP000622687"/>
    </source>
</evidence>
<evidence type="ECO:0000313" key="3">
    <source>
        <dbReference type="EMBL" id="MBI6875633.1"/>
    </source>
</evidence>
<dbReference type="EMBL" id="JAEEGB010000049">
    <property type="protein sequence ID" value="MBI6875633.1"/>
    <property type="molecule type" value="Genomic_DNA"/>
</dbReference>
<comment type="caution">
    <text evidence="3">The sequence shown here is derived from an EMBL/GenBank/DDBJ whole genome shotgun (WGS) entry which is preliminary data.</text>
</comment>
<dbReference type="Gene3D" id="1.20.1280.250">
    <property type="match status" value="1"/>
</dbReference>
<dbReference type="CDD" id="cd16342">
    <property type="entry name" value="FusC_FusB"/>
    <property type="match status" value="1"/>
</dbReference>
<organism evidence="3 4">
    <name type="scientific">Clostridium aciditolerans</name>
    <dbReference type="NCBI Taxonomy" id="339861"/>
    <lineage>
        <taxon>Bacteria</taxon>
        <taxon>Bacillati</taxon>
        <taxon>Bacillota</taxon>
        <taxon>Clostridia</taxon>
        <taxon>Eubacteriales</taxon>
        <taxon>Clostridiaceae</taxon>
        <taxon>Clostridium</taxon>
    </lineage>
</organism>
<dbReference type="InterPro" id="IPR010841">
    <property type="entry name" value="EF-G-binding_N"/>
</dbReference>
<dbReference type="Pfam" id="PF07299">
    <property type="entry name" value="EF-G-binding_N"/>
    <property type="match status" value="1"/>
</dbReference>
<feature type="domain" description="Elongation factor G-binding protein C-terminal treble-clef zinc-finger" evidence="2">
    <location>
        <begin position="98"/>
        <end position="202"/>
    </location>
</feature>
<feature type="domain" description="Elongation factor G-binding protein N-terminal" evidence="1">
    <location>
        <begin position="4"/>
        <end position="85"/>
    </location>
</feature>
<sequence>MKAFIKKHEYNYIRKCLNDLNNAFRGCVDINIIQSAKAYIQEKILYLFTSLSEEEKELLDISKITDSSHIDKYLAELNEYVYGMPNITNTQISRLFKKEKKLKLPNLNAQDLKNVYLGWIDKSTGKLFVAYNMDDKLVGMACRITNHVSNNARRCVLCNHVGGENEVAFVSPICKTANSAEGAYRSIGFDICLDSENCNKRIVSIEKLEKILKDVNNIK</sequence>
<evidence type="ECO:0000259" key="1">
    <source>
        <dbReference type="Pfam" id="PF07299"/>
    </source>
</evidence>
<name>A0A934I3J6_9CLOT</name>
<dbReference type="InterPro" id="IPR038344">
    <property type="entry name" value="EF-G_N_sf"/>
</dbReference>
<dbReference type="InterPro" id="IPR032330">
    <property type="entry name" value="EF-G-binding_C"/>
</dbReference>
<keyword evidence="4" id="KW-1185">Reference proteome</keyword>
<reference evidence="3" key="1">
    <citation type="submission" date="2020-12" db="EMBL/GenBank/DDBJ databases">
        <title>Clostridium thailandense sp. nov., a novel acetogenic bacterium isolated from peat land soil in Thailand.</title>
        <authorList>
            <person name="Chaikitkaew S."/>
            <person name="Birkeland N.K."/>
        </authorList>
    </citation>
    <scope>NUCLEOTIDE SEQUENCE</scope>
    <source>
        <strain evidence="3">DSM 17425</strain>
    </source>
</reference>
<gene>
    <name evidence="3" type="ORF">I6U51_23460</name>
</gene>
<accession>A0A934I3J6</accession>
<dbReference type="Proteomes" id="UP000622687">
    <property type="component" value="Unassembled WGS sequence"/>
</dbReference>
<protein>
    <submittedName>
        <fullName evidence="3">FusB/FusC family EF-G-binding protein</fullName>
    </submittedName>
</protein>
<dbReference type="Pfam" id="PF16571">
    <property type="entry name" value="FBP_C"/>
    <property type="match status" value="1"/>
</dbReference>
<dbReference type="RefSeq" id="WP_211144975.1">
    <property type="nucleotide sequence ID" value="NZ_JAEEGB010000049.1"/>
</dbReference>